<feature type="region of interest" description="Disordered" evidence="1">
    <location>
        <begin position="1"/>
        <end position="23"/>
    </location>
</feature>
<proteinExistence type="predicted"/>
<keyword evidence="3" id="KW-1185">Reference proteome</keyword>
<gene>
    <name evidence="2" type="ORF">CYCCA115_LOCUS12214</name>
</gene>
<evidence type="ECO:0000256" key="1">
    <source>
        <dbReference type="SAM" id="MobiDB-lite"/>
    </source>
</evidence>
<evidence type="ECO:0000313" key="3">
    <source>
        <dbReference type="Proteomes" id="UP001295423"/>
    </source>
</evidence>
<accession>A0AAD2JH23</accession>
<feature type="compositionally biased region" description="Acidic residues" evidence="1">
    <location>
        <begin position="329"/>
        <end position="339"/>
    </location>
</feature>
<feature type="compositionally biased region" description="Basic and acidic residues" evidence="1">
    <location>
        <begin position="319"/>
        <end position="328"/>
    </location>
</feature>
<organism evidence="2 3">
    <name type="scientific">Cylindrotheca closterium</name>
    <dbReference type="NCBI Taxonomy" id="2856"/>
    <lineage>
        <taxon>Eukaryota</taxon>
        <taxon>Sar</taxon>
        <taxon>Stramenopiles</taxon>
        <taxon>Ochrophyta</taxon>
        <taxon>Bacillariophyta</taxon>
        <taxon>Bacillariophyceae</taxon>
        <taxon>Bacillariophycidae</taxon>
        <taxon>Bacillariales</taxon>
        <taxon>Bacillariaceae</taxon>
        <taxon>Cylindrotheca</taxon>
    </lineage>
</organism>
<feature type="region of interest" description="Disordered" evidence="1">
    <location>
        <begin position="318"/>
        <end position="339"/>
    </location>
</feature>
<name>A0AAD2JH23_9STRA</name>
<sequence>MNLSFGCNNLSNSPPRKKKGVKFADEEEVHDVLRRRSQISRESMHGIWFDGEDFESFIEDMEKSIKRLEKGKVLKDKKYSSLGLECQTQEGSALRQCQKEYAWDMVLWEQEQQQKEGRRSSMQLAEAYREASRDAEVRAVKSARQVSDEALEDYTKSGLLNRLEEEGSSSTFMSLSDVDGPEVHTELPRTKPVRVRFAEEPVVHTVIRRRSQISRQSLEGIWFGCEDFEAFMDEVEESVDKMEHGEQLQEKEETSLGLEALTEEANDQRHKNQEDAWDTVLGEQDDQQREGVTSPFQIARAYRKVSSDAIMNAIAQARKVSEEVQEDKCADDEKDLLLK</sequence>
<protein>
    <submittedName>
        <fullName evidence="2">Uncharacterized protein</fullName>
    </submittedName>
</protein>
<dbReference type="Proteomes" id="UP001295423">
    <property type="component" value="Unassembled WGS sequence"/>
</dbReference>
<dbReference type="EMBL" id="CAKOGP040001758">
    <property type="protein sequence ID" value="CAJ1949671.1"/>
    <property type="molecule type" value="Genomic_DNA"/>
</dbReference>
<evidence type="ECO:0000313" key="2">
    <source>
        <dbReference type="EMBL" id="CAJ1949671.1"/>
    </source>
</evidence>
<comment type="caution">
    <text evidence="2">The sequence shown here is derived from an EMBL/GenBank/DDBJ whole genome shotgun (WGS) entry which is preliminary data.</text>
</comment>
<dbReference type="AlphaFoldDB" id="A0AAD2JH23"/>
<reference evidence="2" key="1">
    <citation type="submission" date="2023-08" db="EMBL/GenBank/DDBJ databases">
        <authorList>
            <person name="Audoor S."/>
            <person name="Bilcke G."/>
        </authorList>
    </citation>
    <scope>NUCLEOTIDE SEQUENCE</scope>
</reference>
<feature type="compositionally biased region" description="Polar residues" evidence="1">
    <location>
        <begin position="1"/>
        <end position="14"/>
    </location>
</feature>